<sequence>MSSASSAVTYTSIYTDSEPGRVLWGADEERSDGDYIPCPEEPQTPPTPQDEDEHEPMFIQPHDPDFVPEPIYPEYIPLEDEHVFLTEEQPDSPTAESPEYVTESDPEEDPEEYEDDETEDGPDDYPMDEGDDGDDDDGDSSGDDANDDDEDEDEEEEEHLDPTSTIAIPTVELASPPEGTKLVIPPPSTDTTATRARIIVRLQAVISLPPEAEIERLLAMPTPPPTLLASLSPPFVGERLARCTTLALIDAVTAVLPSPPLPPPLHMPPPVDRRDDIPEIEMPPRKRLCLSTLGSRDTWVDPIETVLEIAPMTVGEVNTRVTELAELHKHDTHDLYAILEDAQDSRTRISQRVAVESQRVDLLMEDRIAHQETIQIMEEEAYVAREVWAYSIGLSQAVHSELQTHQEQMQQAEIAELRETDHRRQAQMIETLRVMGDMRREMGDMQAELLALREQPRRARQPGGDARVPNHQDAPRDADSHI</sequence>
<feature type="compositionally biased region" description="Pro residues" evidence="1">
    <location>
        <begin position="39"/>
        <end position="48"/>
    </location>
</feature>
<feature type="region of interest" description="Disordered" evidence="1">
    <location>
        <begin position="1"/>
        <end position="189"/>
    </location>
</feature>
<feature type="compositionally biased region" description="Basic and acidic residues" evidence="1">
    <location>
        <begin position="468"/>
        <end position="482"/>
    </location>
</feature>
<evidence type="ECO:0000313" key="2">
    <source>
        <dbReference type="EMBL" id="GFA01043.1"/>
    </source>
</evidence>
<comment type="caution">
    <text evidence="2">The sequence shown here is derived from an EMBL/GenBank/DDBJ whole genome shotgun (WGS) entry which is preliminary data.</text>
</comment>
<proteinExistence type="predicted"/>
<dbReference type="AlphaFoldDB" id="A0A699J077"/>
<feature type="region of interest" description="Disordered" evidence="1">
    <location>
        <begin position="453"/>
        <end position="482"/>
    </location>
</feature>
<feature type="compositionally biased region" description="Polar residues" evidence="1">
    <location>
        <begin position="1"/>
        <end position="15"/>
    </location>
</feature>
<name>A0A699J077_TANCI</name>
<gene>
    <name evidence="2" type="ORF">Tci_573015</name>
</gene>
<accession>A0A699J077</accession>
<reference evidence="2" key="1">
    <citation type="journal article" date="2019" name="Sci. Rep.">
        <title>Draft genome of Tanacetum cinerariifolium, the natural source of mosquito coil.</title>
        <authorList>
            <person name="Yamashiro T."/>
            <person name="Shiraishi A."/>
            <person name="Satake H."/>
            <person name="Nakayama K."/>
        </authorList>
    </citation>
    <scope>NUCLEOTIDE SEQUENCE</scope>
</reference>
<protein>
    <recommendedName>
        <fullName evidence="3">Reverse transcriptase domain-containing protein</fullName>
    </recommendedName>
</protein>
<organism evidence="2">
    <name type="scientific">Tanacetum cinerariifolium</name>
    <name type="common">Dalmatian daisy</name>
    <name type="synonym">Chrysanthemum cinerariifolium</name>
    <dbReference type="NCBI Taxonomy" id="118510"/>
    <lineage>
        <taxon>Eukaryota</taxon>
        <taxon>Viridiplantae</taxon>
        <taxon>Streptophyta</taxon>
        <taxon>Embryophyta</taxon>
        <taxon>Tracheophyta</taxon>
        <taxon>Spermatophyta</taxon>
        <taxon>Magnoliopsida</taxon>
        <taxon>eudicotyledons</taxon>
        <taxon>Gunneridae</taxon>
        <taxon>Pentapetalae</taxon>
        <taxon>asterids</taxon>
        <taxon>campanulids</taxon>
        <taxon>Asterales</taxon>
        <taxon>Asteraceae</taxon>
        <taxon>Asteroideae</taxon>
        <taxon>Anthemideae</taxon>
        <taxon>Anthemidinae</taxon>
        <taxon>Tanacetum</taxon>
    </lineage>
</organism>
<feature type="compositionally biased region" description="Acidic residues" evidence="1">
    <location>
        <begin position="102"/>
        <end position="159"/>
    </location>
</feature>
<dbReference type="EMBL" id="BKCJ010355283">
    <property type="protein sequence ID" value="GFA01043.1"/>
    <property type="molecule type" value="Genomic_DNA"/>
</dbReference>
<evidence type="ECO:0008006" key="3">
    <source>
        <dbReference type="Google" id="ProtNLM"/>
    </source>
</evidence>
<evidence type="ECO:0000256" key="1">
    <source>
        <dbReference type="SAM" id="MobiDB-lite"/>
    </source>
</evidence>